<dbReference type="STRING" id="1604334.SAMN05421546_0533"/>
<evidence type="ECO:0000256" key="1">
    <source>
        <dbReference type="ARBA" id="ARBA00001947"/>
    </source>
</evidence>
<dbReference type="PIRSF" id="PIRSF006157">
    <property type="entry name" value="Doxgns_DODA"/>
    <property type="match status" value="1"/>
</dbReference>
<feature type="domain" description="Extradiol ring-cleavage dioxygenase class III enzyme subunit B" evidence="6">
    <location>
        <begin position="39"/>
        <end position="237"/>
    </location>
</feature>
<dbReference type="InterPro" id="IPR004183">
    <property type="entry name" value="Xdiol_dOase_suB"/>
</dbReference>
<dbReference type="SUPFAM" id="SSF53213">
    <property type="entry name" value="LigB-like"/>
    <property type="match status" value="1"/>
</dbReference>
<dbReference type="Proteomes" id="UP000241788">
    <property type="component" value="Unassembled WGS sequence"/>
</dbReference>
<dbReference type="GO" id="GO:0016702">
    <property type="term" value="F:oxidoreductase activity, acting on single donors with incorporation of molecular oxygen, incorporation of two atoms of oxygen"/>
    <property type="evidence" value="ECO:0007669"/>
    <property type="project" value="UniProtKB-ARBA"/>
</dbReference>
<proteinExistence type="inferred from homology"/>
<dbReference type="CDD" id="cd07363">
    <property type="entry name" value="45_DOPA_Dioxygenase"/>
    <property type="match status" value="1"/>
</dbReference>
<name>A0A1N6P944_9GAMM</name>
<keyword evidence="3" id="KW-0479">Metal-binding</keyword>
<dbReference type="GO" id="GO:0008270">
    <property type="term" value="F:zinc ion binding"/>
    <property type="evidence" value="ECO:0007669"/>
    <property type="project" value="InterPro"/>
</dbReference>
<dbReference type="NCBIfam" id="NF007914">
    <property type="entry name" value="PRK10628.1"/>
    <property type="match status" value="1"/>
</dbReference>
<evidence type="ECO:0000256" key="2">
    <source>
        <dbReference type="ARBA" id="ARBA00007581"/>
    </source>
</evidence>
<gene>
    <name evidence="7" type="ORF">SAMN05421546_0533</name>
</gene>
<keyword evidence="7" id="KW-0223">Dioxygenase</keyword>
<evidence type="ECO:0000313" key="8">
    <source>
        <dbReference type="Proteomes" id="UP000241788"/>
    </source>
</evidence>
<dbReference type="RefSeq" id="WP_129582787.1">
    <property type="nucleotide sequence ID" value="NZ_FTLW01000001.1"/>
</dbReference>
<keyword evidence="5" id="KW-0560">Oxidoreductase</keyword>
<reference evidence="8" key="1">
    <citation type="submission" date="2017-01" db="EMBL/GenBank/DDBJ databases">
        <authorList>
            <person name="Varghese N."/>
            <person name="Submissions S."/>
        </authorList>
    </citation>
    <scope>NUCLEOTIDE SEQUENCE [LARGE SCALE GENOMIC DNA]</scope>
    <source>
        <strain evidence="8">UM1</strain>
    </source>
</reference>
<dbReference type="GO" id="GO:0008198">
    <property type="term" value="F:ferrous iron binding"/>
    <property type="evidence" value="ECO:0007669"/>
    <property type="project" value="InterPro"/>
</dbReference>
<evidence type="ECO:0000313" key="7">
    <source>
        <dbReference type="EMBL" id="SIQ00891.1"/>
    </source>
</evidence>
<dbReference type="EMBL" id="FTLW01000001">
    <property type="protein sequence ID" value="SIQ00891.1"/>
    <property type="molecule type" value="Genomic_DNA"/>
</dbReference>
<dbReference type="Pfam" id="PF02900">
    <property type="entry name" value="LigB"/>
    <property type="match status" value="1"/>
</dbReference>
<dbReference type="Gene3D" id="3.40.830.10">
    <property type="entry name" value="LigB-like"/>
    <property type="match status" value="1"/>
</dbReference>
<sequence length="266" mass="28709">MNDTTTAQTQPVIFIGHGSPMNAIEDNDWSRAWRALGTRLSKPRAILCISAHWTSPGVLLGAAKKPRTIHDFGGFPPALFQVQYPAPGDPELAARVASMLDPALAPQLDAGYGLDHGAWQVLVHLFPEADVPVVQLSLDLRRPGAQHFAIGRMLGALRDEGVLILASGNIVHNLGLLNFRNPEPPAWATAFRDRVNSLIAAGDFTALANFEDLPDNRLAIPTPEHYLPLLYALACARAGDSLELFNDDVWSTLSMTSLALGMGRAP</sequence>
<evidence type="ECO:0000256" key="4">
    <source>
        <dbReference type="ARBA" id="ARBA00022833"/>
    </source>
</evidence>
<organism evidence="7 8">
    <name type="scientific">Solilutibacter tolerans</name>
    <dbReference type="NCBI Taxonomy" id="1604334"/>
    <lineage>
        <taxon>Bacteria</taxon>
        <taxon>Pseudomonadati</taxon>
        <taxon>Pseudomonadota</taxon>
        <taxon>Gammaproteobacteria</taxon>
        <taxon>Lysobacterales</taxon>
        <taxon>Lysobacteraceae</taxon>
        <taxon>Solilutibacter</taxon>
    </lineage>
</organism>
<evidence type="ECO:0000256" key="5">
    <source>
        <dbReference type="ARBA" id="ARBA00023002"/>
    </source>
</evidence>
<dbReference type="OrthoDB" id="9790889at2"/>
<dbReference type="AlphaFoldDB" id="A0A1N6P944"/>
<protein>
    <submittedName>
        <fullName evidence="7">4,5-DOPA dioxygenase extradiol</fullName>
    </submittedName>
</protein>
<dbReference type="PANTHER" id="PTHR30096">
    <property type="entry name" value="4,5-DOPA DIOXYGENASE EXTRADIOL-LIKE PROTEIN"/>
    <property type="match status" value="1"/>
</dbReference>
<dbReference type="PANTHER" id="PTHR30096:SF0">
    <property type="entry name" value="4,5-DOPA DIOXYGENASE EXTRADIOL-LIKE PROTEIN"/>
    <property type="match status" value="1"/>
</dbReference>
<keyword evidence="4" id="KW-0862">Zinc</keyword>
<comment type="cofactor">
    <cofactor evidence="1">
        <name>Zn(2+)</name>
        <dbReference type="ChEBI" id="CHEBI:29105"/>
    </cofactor>
</comment>
<evidence type="ECO:0000259" key="6">
    <source>
        <dbReference type="Pfam" id="PF02900"/>
    </source>
</evidence>
<keyword evidence="8" id="KW-1185">Reference proteome</keyword>
<comment type="similarity">
    <text evidence="2">Belongs to the DODA-type extradiol aromatic ring-opening dioxygenase family.</text>
</comment>
<accession>A0A1N6P944</accession>
<evidence type="ECO:0000256" key="3">
    <source>
        <dbReference type="ARBA" id="ARBA00022723"/>
    </source>
</evidence>
<dbReference type="InterPro" id="IPR014436">
    <property type="entry name" value="Extradiol_dOase_DODA"/>
</dbReference>